<reference evidence="3" key="1">
    <citation type="submission" date="2021-03" db="EMBL/GenBank/DDBJ databases">
        <title>Actinotalea soli sp. nov., isolated from soil.</title>
        <authorList>
            <person name="Ping W."/>
            <person name="Zhang J."/>
        </authorList>
    </citation>
    <scope>NUCLEOTIDE SEQUENCE</scope>
    <source>
        <strain evidence="3">BY-33</strain>
    </source>
</reference>
<dbReference type="Proteomes" id="UP000664209">
    <property type="component" value="Unassembled WGS sequence"/>
</dbReference>
<evidence type="ECO:0000256" key="1">
    <source>
        <dbReference type="SAM" id="MobiDB-lite"/>
    </source>
</evidence>
<keyword evidence="2" id="KW-0472">Membrane</keyword>
<dbReference type="RefSeq" id="WP_208056050.1">
    <property type="nucleotide sequence ID" value="NZ_JAGEMK010000005.1"/>
</dbReference>
<feature type="region of interest" description="Disordered" evidence="1">
    <location>
        <begin position="181"/>
        <end position="209"/>
    </location>
</feature>
<accession>A0A939RVG1</accession>
<evidence type="ECO:0000313" key="3">
    <source>
        <dbReference type="EMBL" id="MBO1752365.1"/>
    </source>
</evidence>
<evidence type="ECO:0000256" key="2">
    <source>
        <dbReference type="SAM" id="Phobius"/>
    </source>
</evidence>
<gene>
    <name evidence="3" type="ORF">J4G33_11175</name>
</gene>
<keyword evidence="2" id="KW-0812">Transmembrane</keyword>
<evidence type="ECO:0000313" key="4">
    <source>
        <dbReference type="Proteomes" id="UP000664209"/>
    </source>
</evidence>
<keyword evidence="2" id="KW-1133">Transmembrane helix</keyword>
<name>A0A939RVG1_9CELL</name>
<feature type="transmembrane region" description="Helical" evidence="2">
    <location>
        <begin position="157"/>
        <end position="176"/>
    </location>
</feature>
<feature type="transmembrane region" description="Helical" evidence="2">
    <location>
        <begin position="125"/>
        <end position="145"/>
    </location>
</feature>
<feature type="region of interest" description="Disordered" evidence="1">
    <location>
        <begin position="1"/>
        <end position="32"/>
    </location>
</feature>
<protein>
    <submittedName>
        <fullName evidence="3">Uncharacterized protein</fullName>
    </submittedName>
</protein>
<comment type="caution">
    <text evidence="3">The sequence shown here is derived from an EMBL/GenBank/DDBJ whole genome shotgun (WGS) entry which is preliminary data.</text>
</comment>
<feature type="compositionally biased region" description="Basic and acidic residues" evidence="1">
    <location>
        <begin position="189"/>
        <end position="209"/>
    </location>
</feature>
<feature type="transmembrane region" description="Helical" evidence="2">
    <location>
        <begin position="61"/>
        <end position="83"/>
    </location>
</feature>
<dbReference type="EMBL" id="JAGEMK010000005">
    <property type="protein sequence ID" value="MBO1752365.1"/>
    <property type="molecule type" value="Genomic_DNA"/>
</dbReference>
<keyword evidence="4" id="KW-1185">Reference proteome</keyword>
<dbReference type="AlphaFoldDB" id="A0A939RVG1"/>
<sequence length="209" mass="20648">MTAPSGTAPDLQVASGSGRPPRRRSEEDDPPSPLLGAVAFAVLGAGLVDVALAAGHGGHAGWAWVLLALGVLQVGWAVAALAVRRPPLPHVTARALLLAAAGWTVVVAQGIAATAPGVPMTAADAGVVLLQLVAAGGIGLVVRTAPRRPAVGAARALTGWALAAILTAAVVTPALASTGVGEQAVPDGGAHHSEDTRLPEDTDRGHADH</sequence>
<feature type="transmembrane region" description="Helical" evidence="2">
    <location>
        <begin position="32"/>
        <end position="55"/>
    </location>
</feature>
<proteinExistence type="predicted"/>
<organism evidence="3 4">
    <name type="scientific">Actinotalea soli</name>
    <dbReference type="NCBI Taxonomy" id="2819234"/>
    <lineage>
        <taxon>Bacteria</taxon>
        <taxon>Bacillati</taxon>
        <taxon>Actinomycetota</taxon>
        <taxon>Actinomycetes</taxon>
        <taxon>Micrococcales</taxon>
        <taxon>Cellulomonadaceae</taxon>
        <taxon>Actinotalea</taxon>
    </lineage>
</organism>
<feature type="transmembrane region" description="Helical" evidence="2">
    <location>
        <begin position="95"/>
        <end position="113"/>
    </location>
</feature>